<gene>
    <name evidence="2" type="ORF">ACFQ07_03600</name>
</gene>
<keyword evidence="1" id="KW-0472">Membrane</keyword>
<sequence>SRWFRPVLWTAFATPLIVCVHLTIDPDARRFDNGVGVYPFQDIPLPISTVILGTLALSMASIVLRFVRAAPDVRRQIVWVVYPGVIAQTIIYVGEAVPIGDPLRNFTIVAVPVCIAIAITRYRLYDIDLVVSRTLVYAGLVAVITGVYFALLGVAGSLFAGHGTLAG</sequence>
<proteinExistence type="predicted"/>
<feature type="transmembrane region" description="Helical" evidence="1">
    <location>
        <begin position="76"/>
        <end position="94"/>
    </location>
</feature>
<keyword evidence="2" id="KW-0808">Transferase</keyword>
<comment type="caution">
    <text evidence="2">The sequence shown here is derived from an EMBL/GenBank/DDBJ whole genome shotgun (WGS) entry which is preliminary data.</text>
</comment>
<keyword evidence="3" id="KW-1185">Reference proteome</keyword>
<dbReference type="Proteomes" id="UP001597083">
    <property type="component" value="Unassembled WGS sequence"/>
</dbReference>
<feature type="non-terminal residue" evidence="2">
    <location>
        <position position="167"/>
    </location>
</feature>
<organism evidence="2 3">
    <name type="scientific">Actinomadura adrarensis</name>
    <dbReference type="NCBI Taxonomy" id="1819600"/>
    <lineage>
        <taxon>Bacteria</taxon>
        <taxon>Bacillati</taxon>
        <taxon>Actinomycetota</taxon>
        <taxon>Actinomycetes</taxon>
        <taxon>Streptosporangiales</taxon>
        <taxon>Thermomonosporaceae</taxon>
        <taxon>Actinomadura</taxon>
    </lineage>
</organism>
<protein>
    <submittedName>
        <fullName evidence="2">Sensor histidine kinase</fullName>
    </submittedName>
</protein>
<dbReference type="GO" id="GO:0016301">
    <property type="term" value="F:kinase activity"/>
    <property type="evidence" value="ECO:0007669"/>
    <property type="project" value="UniProtKB-KW"/>
</dbReference>
<dbReference type="EMBL" id="JBHTIR010000326">
    <property type="protein sequence ID" value="MFD0851285.1"/>
    <property type="molecule type" value="Genomic_DNA"/>
</dbReference>
<feature type="non-terminal residue" evidence="2">
    <location>
        <position position="1"/>
    </location>
</feature>
<keyword evidence="2" id="KW-0418">Kinase</keyword>
<keyword evidence="1" id="KW-1133">Transmembrane helix</keyword>
<evidence type="ECO:0000256" key="1">
    <source>
        <dbReference type="SAM" id="Phobius"/>
    </source>
</evidence>
<feature type="transmembrane region" description="Helical" evidence="1">
    <location>
        <begin position="44"/>
        <end position="64"/>
    </location>
</feature>
<feature type="transmembrane region" description="Helical" evidence="1">
    <location>
        <begin position="136"/>
        <end position="160"/>
    </location>
</feature>
<name>A0ABW3CA15_9ACTN</name>
<evidence type="ECO:0000313" key="3">
    <source>
        <dbReference type="Proteomes" id="UP001597083"/>
    </source>
</evidence>
<feature type="transmembrane region" description="Helical" evidence="1">
    <location>
        <begin position="7"/>
        <end position="24"/>
    </location>
</feature>
<accession>A0ABW3CA15</accession>
<reference evidence="3" key="1">
    <citation type="journal article" date="2019" name="Int. J. Syst. Evol. Microbiol.">
        <title>The Global Catalogue of Microorganisms (GCM) 10K type strain sequencing project: providing services to taxonomists for standard genome sequencing and annotation.</title>
        <authorList>
            <consortium name="The Broad Institute Genomics Platform"/>
            <consortium name="The Broad Institute Genome Sequencing Center for Infectious Disease"/>
            <person name="Wu L."/>
            <person name="Ma J."/>
        </authorList>
    </citation>
    <scope>NUCLEOTIDE SEQUENCE [LARGE SCALE GENOMIC DNA]</scope>
    <source>
        <strain evidence="3">JCM 31696</strain>
    </source>
</reference>
<feature type="transmembrane region" description="Helical" evidence="1">
    <location>
        <begin position="106"/>
        <end position="124"/>
    </location>
</feature>
<evidence type="ECO:0000313" key="2">
    <source>
        <dbReference type="EMBL" id="MFD0851285.1"/>
    </source>
</evidence>
<keyword evidence="1" id="KW-0812">Transmembrane</keyword>